<dbReference type="GO" id="GO:0015288">
    <property type="term" value="F:porin activity"/>
    <property type="evidence" value="ECO:0007669"/>
    <property type="project" value="TreeGrafter"/>
</dbReference>
<keyword evidence="3" id="KW-0813">Transport</keyword>
<dbReference type="Proteomes" id="UP000823598">
    <property type="component" value="Unassembled WGS sequence"/>
</dbReference>
<dbReference type="Pfam" id="PF02321">
    <property type="entry name" value="OEP"/>
    <property type="match status" value="2"/>
</dbReference>
<dbReference type="GO" id="GO:0015562">
    <property type="term" value="F:efflux transmembrane transporter activity"/>
    <property type="evidence" value="ECO:0007669"/>
    <property type="project" value="InterPro"/>
</dbReference>
<reference evidence="9" key="2">
    <citation type="journal article" date="2021" name="PeerJ">
        <title>Extensive microbial diversity within the chicken gut microbiome revealed by metagenomics and culture.</title>
        <authorList>
            <person name="Gilroy R."/>
            <person name="Ravi A."/>
            <person name="Getino M."/>
            <person name="Pursley I."/>
            <person name="Horton D.L."/>
            <person name="Alikhan N.F."/>
            <person name="Baker D."/>
            <person name="Gharbi K."/>
            <person name="Hall N."/>
            <person name="Watson M."/>
            <person name="Adriaenssens E.M."/>
            <person name="Foster-Nyarko E."/>
            <person name="Jarju S."/>
            <person name="Secka A."/>
            <person name="Antonio M."/>
            <person name="Oren A."/>
            <person name="Chaudhuri R.R."/>
            <person name="La Ragione R."/>
            <person name="Hildebrand F."/>
            <person name="Pallen M.J."/>
        </authorList>
    </citation>
    <scope>NUCLEOTIDE SEQUENCE</scope>
    <source>
        <strain evidence="9">6919</strain>
    </source>
</reference>
<reference evidence="9" key="1">
    <citation type="submission" date="2020-10" db="EMBL/GenBank/DDBJ databases">
        <authorList>
            <person name="Gilroy R."/>
        </authorList>
    </citation>
    <scope>NUCLEOTIDE SEQUENCE</scope>
    <source>
        <strain evidence="9">6919</strain>
    </source>
</reference>
<keyword evidence="8" id="KW-0732">Signal</keyword>
<comment type="subcellular location">
    <subcellularLocation>
        <location evidence="1">Cell outer membrane</location>
    </subcellularLocation>
</comment>
<evidence type="ECO:0000256" key="4">
    <source>
        <dbReference type="ARBA" id="ARBA00022452"/>
    </source>
</evidence>
<evidence type="ECO:0000256" key="1">
    <source>
        <dbReference type="ARBA" id="ARBA00004442"/>
    </source>
</evidence>
<feature type="signal peptide" evidence="8">
    <location>
        <begin position="1"/>
        <end position="25"/>
    </location>
</feature>
<dbReference type="Gene3D" id="1.20.1600.10">
    <property type="entry name" value="Outer membrane efflux proteins (OEP)"/>
    <property type="match status" value="1"/>
</dbReference>
<gene>
    <name evidence="9" type="ORF">IAB88_02700</name>
</gene>
<keyword evidence="7" id="KW-0998">Cell outer membrane</keyword>
<dbReference type="AlphaFoldDB" id="A0A9D9INB2"/>
<comment type="similarity">
    <text evidence="2">Belongs to the outer membrane factor (OMF) (TC 1.B.17) family.</text>
</comment>
<organism evidence="9 10">
    <name type="scientific">Candidatus Limisoma faecipullorum</name>
    <dbReference type="NCBI Taxonomy" id="2840854"/>
    <lineage>
        <taxon>Bacteria</taxon>
        <taxon>Pseudomonadati</taxon>
        <taxon>Bacteroidota</taxon>
        <taxon>Bacteroidia</taxon>
        <taxon>Bacteroidales</taxon>
        <taxon>Candidatus Limisoma</taxon>
    </lineage>
</organism>
<accession>A0A9D9INB2</accession>
<name>A0A9D9INB2_9BACT</name>
<protein>
    <submittedName>
        <fullName evidence="9">TolC family protein</fullName>
    </submittedName>
</protein>
<evidence type="ECO:0000256" key="3">
    <source>
        <dbReference type="ARBA" id="ARBA00022448"/>
    </source>
</evidence>
<dbReference type="PANTHER" id="PTHR30026:SF20">
    <property type="entry name" value="OUTER MEMBRANE PROTEIN TOLC"/>
    <property type="match status" value="1"/>
</dbReference>
<evidence type="ECO:0000256" key="8">
    <source>
        <dbReference type="SAM" id="SignalP"/>
    </source>
</evidence>
<evidence type="ECO:0000256" key="6">
    <source>
        <dbReference type="ARBA" id="ARBA00023136"/>
    </source>
</evidence>
<comment type="caution">
    <text evidence="9">The sequence shown here is derived from an EMBL/GenBank/DDBJ whole genome shotgun (WGS) entry which is preliminary data.</text>
</comment>
<keyword evidence="6" id="KW-0472">Membrane</keyword>
<evidence type="ECO:0000256" key="5">
    <source>
        <dbReference type="ARBA" id="ARBA00022692"/>
    </source>
</evidence>
<dbReference type="GO" id="GO:1990281">
    <property type="term" value="C:efflux pump complex"/>
    <property type="evidence" value="ECO:0007669"/>
    <property type="project" value="TreeGrafter"/>
</dbReference>
<proteinExistence type="inferred from homology"/>
<evidence type="ECO:0000313" key="10">
    <source>
        <dbReference type="Proteomes" id="UP000823598"/>
    </source>
</evidence>
<keyword evidence="5" id="KW-0812">Transmembrane</keyword>
<evidence type="ECO:0000313" key="9">
    <source>
        <dbReference type="EMBL" id="MBO8475883.1"/>
    </source>
</evidence>
<feature type="chain" id="PRO_5038889041" evidence="8">
    <location>
        <begin position="26"/>
        <end position="481"/>
    </location>
</feature>
<dbReference type="InterPro" id="IPR003423">
    <property type="entry name" value="OMP_efflux"/>
</dbReference>
<evidence type="ECO:0000256" key="2">
    <source>
        <dbReference type="ARBA" id="ARBA00007613"/>
    </source>
</evidence>
<dbReference type="GO" id="GO:0009279">
    <property type="term" value="C:cell outer membrane"/>
    <property type="evidence" value="ECO:0007669"/>
    <property type="project" value="UniProtKB-SubCell"/>
</dbReference>
<dbReference type="SUPFAM" id="SSF56954">
    <property type="entry name" value="Outer membrane efflux proteins (OEP)"/>
    <property type="match status" value="1"/>
</dbReference>
<evidence type="ECO:0000256" key="7">
    <source>
        <dbReference type="ARBA" id="ARBA00023237"/>
    </source>
</evidence>
<dbReference type="InterPro" id="IPR051906">
    <property type="entry name" value="TolC-like"/>
</dbReference>
<dbReference type="PANTHER" id="PTHR30026">
    <property type="entry name" value="OUTER MEMBRANE PROTEIN TOLC"/>
    <property type="match status" value="1"/>
</dbReference>
<keyword evidence="4" id="KW-1134">Transmembrane beta strand</keyword>
<dbReference type="EMBL" id="JADIMC010000033">
    <property type="protein sequence ID" value="MBO8475883.1"/>
    <property type="molecule type" value="Genomic_DNA"/>
</dbReference>
<sequence>MRFSVRNITVWIVAMVLPATAAAQAFSLDSCRNMALSNNKAMQIAKERIKAAEYQKKEAFSAYLPGFDFTGTYMYNQKELSLLSGDQMLPTMSFNPATGTYGYNIVTQPDGTPLTTPDGQPVPSQVALIPKSALTYDIHNVFAGAVTLTQPLFMGGKIIAMNKMADYARELSGKMYDNAAKEVIYTVDAAYWQVVSLGEKKKLADSYIALLDTLQRNVKAMIAEGVATKADLLNVDVKLNQANIDLTKVENGLSLSRMALAQICGMPLDSNMQLADEFTETKDFKTIVADGYDINDVYENRPDLQSLQLAVKLYEQKQNVARAEMLPNVALIGAYSFSNPNVFNGFDKSFKGMFSVGATVSIPLWHWGGRYSKLRAAKSETLIKQLELDEAKEKVELQVSQAVFKTKESLKTLQMTENNLAKADENLRQAQLGYREGMNSIDNVMEAQTAWLKANSEHIDAGIDVQMCNVYLSKVLGTLTY</sequence>